<feature type="domain" description="ResB-like" evidence="7">
    <location>
        <begin position="392"/>
        <end position="436"/>
    </location>
</feature>
<evidence type="ECO:0000256" key="2">
    <source>
        <dbReference type="ARBA" id="ARBA00022692"/>
    </source>
</evidence>
<evidence type="ECO:0000256" key="6">
    <source>
        <dbReference type="SAM" id="Phobius"/>
    </source>
</evidence>
<feature type="domain" description="ResB-like" evidence="7">
    <location>
        <begin position="19"/>
        <end position="363"/>
    </location>
</feature>
<dbReference type="PANTHER" id="PTHR31566:SF0">
    <property type="entry name" value="CYTOCHROME C BIOGENESIS PROTEIN CCS1, CHLOROPLASTIC"/>
    <property type="match status" value="1"/>
</dbReference>
<gene>
    <name evidence="8" type="ORF">ENV75_04665</name>
</gene>
<feature type="transmembrane region" description="Helical" evidence="6">
    <location>
        <begin position="12"/>
        <end position="38"/>
    </location>
</feature>
<dbReference type="InterPro" id="IPR007816">
    <property type="entry name" value="ResB-like_domain"/>
</dbReference>
<evidence type="ECO:0000256" key="1">
    <source>
        <dbReference type="ARBA" id="ARBA00004141"/>
    </source>
</evidence>
<evidence type="ECO:0000256" key="4">
    <source>
        <dbReference type="ARBA" id="ARBA00022989"/>
    </source>
</evidence>
<protein>
    <submittedName>
        <fullName evidence="8">Cytochrome c biogenesis protein ResB</fullName>
    </submittedName>
</protein>
<dbReference type="GO" id="GO:0017004">
    <property type="term" value="P:cytochrome complex assembly"/>
    <property type="evidence" value="ECO:0007669"/>
    <property type="project" value="UniProtKB-KW"/>
</dbReference>
<organism evidence="8">
    <name type="scientific">Thermodesulfovibrio aggregans</name>
    <dbReference type="NCBI Taxonomy" id="86166"/>
    <lineage>
        <taxon>Bacteria</taxon>
        <taxon>Pseudomonadati</taxon>
        <taxon>Nitrospirota</taxon>
        <taxon>Thermodesulfovibrionia</taxon>
        <taxon>Thermodesulfovibrionales</taxon>
        <taxon>Thermodesulfovibrionaceae</taxon>
        <taxon>Thermodesulfovibrio</taxon>
    </lineage>
</organism>
<name>A0A7C4EKP1_9BACT</name>
<dbReference type="GO" id="GO:0016020">
    <property type="term" value="C:membrane"/>
    <property type="evidence" value="ECO:0007669"/>
    <property type="project" value="UniProtKB-SubCell"/>
</dbReference>
<dbReference type="Pfam" id="PF05140">
    <property type="entry name" value="ResB"/>
    <property type="match status" value="2"/>
</dbReference>
<dbReference type="EMBL" id="DTHO01000052">
    <property type="protein sequence ID" value="HGG99723.1"/>
    <property type="molecule type" value="Genomic_DNA"/>
</dbReference>
<sequence>MLRLNRLNEKVWNFFASVDLAVALFIVISIGAAAGTIIPQQVEPEATIRFFSKFLPLSISMNVYEIVSLLDLNNVYHSWWFTFLLFMFALNLIVCSIDRLPLLIKSFKTPPRMIESQSLEKMPGKHEVELSSSHKLLDKLTNILKRRGYSIFTFNGNKNIQIHCRKWSKTRLAVYLTHLSILIILSGALIGTFFGFRGSMNIIEGTGSNIALSDDGRPIYLPFEIVCDRFEVEFYENSAVPKAYRSHVRLIENGQTVKIKGKENFIIEVNQPLTYRGITFYQATYGFQPAGHAEFRFTFFDKSGKEYKINSHFEEKFKIPESSVTASVIDFSPALGVDEQGRLFNMDTNMINPAVLVEFEHSGKKSHQWILARIPESWDTPFGKLKFNELWGAQFTGLQIRRDPGVPLIYTGSILLCIGLFICLFLKPSTYFIELKDDKISFFYPSSKGAIIMEKEIDKIIQELKGEKDK</sequence>
<proteinExistence type="predicted"/>
<accession>A0A7C4EKP1</accession>
<feature type="transmembrane region" description="Helical" evidence="6">
    <location>
        <begin position="172"/>
        <end position="196"/>
    </location>
</feature>
<dbReference type="InterPro" id="IPR023494">
    <property type="entry name" value="Cyt_c_bgen_Ccs1/CcsB/ResB"/>
</dbReference>
<keyword evidence="3" id="KW-0201">Cytochrome c-type biogenesis</keyword>
<dbReference type="AlphaFoldDB" id="A0A7C4EKP1"/>
<reference evidence="8" key="1">
    <citation type="journal article" date="2020" name="mSystems">
        <title>Genome- and Community-Level Interaction Insights into Carbon Utilization and Element Cycling Functions of Hydrothermarchaeota in Hydrothermal Sediment.</title>
        <authorList>
            <person name="Zhou Z."/>
            <person name="Liu Y."/>
            <person name="Xu W."/>
            <person name="Pan J."/>
            <person name="Luo Z.H."/>
            <person name="Li M."/>
        </authorList>
    </citation>
    <scope>NUCLEOTIDE SEQUENCE [LARGE SCALE GENOMIC DNA]</scope>
    <source>
        <strain evidence="8">SpSt-788</strain>
    </source>
</reference>
<evidence type="ECO:0000259" key="7">
    <source>
        <dbReference type="Pfam" id="PF05140"/>
    </source>
</evidence>
<feature type="transmembrane region" description="Helical" evidence="6">
    <location>
        <begin position="79"/>
        <end position="97"/>
    </location>
</feature>
<comment type="caution">
    <text evidence="8">The sequence shown here is derived from an EMBL/GenBank/DDBJ whole genome shotgun (WGS) entry which is preliminary data.</text>
</comment>
<evidence type="ECO:0000256" key="3">
    <source>
        <dbReference type="ARBA" id="ARBA00022748"/>
    </source>
</evidence>
<keyword evidence="2 6" id="KW-0812">Transmembrane</keyword>
<keyword evidence="4 6" id="KW-1133">Transmembrane helix</keyword>
<comment type="subcellular location">
    <subcellularLocation>
        <location evidence="1">Membrane</location>
        <topology evidence="1">Multi-pass membrane protein</topology>
    </subcellularLocation>
</comment>
<keyword evidence="5 6" id="KW-0472">Membrane</keyword>
<feature type="transmembrane region" description="Helical" evidence="6">
    <location>
        <begin position="408"/>
        <end position="426"/>
    </location>
</feature>
<evidence type="ECO:0000256" key="5">
    <source>
        <dbReference type="ARBA" id="ARBA00023136"/>
    </source>
</evidence>
<dbReference type="PANTHER" id="PTHR31566">
    <property type="entry name" value="CYTOCHROME C BIOGENESIS PROTEIN CCS1, CHLOROPLASTIC"/>
    <property type="match status" value="1"/>
</dbReference>
<evidence type="ECO:0000313" key="8">
    <source>
        <dbReference type="EMBL" id="HGG99723.1"/>
    </source>
</evidence>